<reference evidence="1 2" key="1">
    <citation type="journal article" date="2021" name="Comput. Struct. Biotechnol. J.">
        <title>De novo genome assembly of the potent medicinal plant Rehmannia glutinosa using nanopore technology.</title>
        <authorList>
            <person name="Ma L."/>
            <person name="Dong C."/>
            <person name="Song C."/>
            <person name="Wang X."/>
            <person name="Zheng X."/>
            <person name="Niu Y."/>
            <person name="Chen S."/>
            <person name="Feng W."/>
        </authorList>
    </citation>
    <scope>NUCLEOTIDE SEQUENCE [LARGE SCALE GENOMIC DNA]</scope>
    <source>
        <strain evidence="1">DH-2019</strain>
    </source>
</reference>
<proteinExistence type="predicted"/>
<name>A0ABR0TXP2_REHGL</name>
<organism evidence="1 2">
    <name type="scientific">Rehmannia glutinosa</name>
    <name type="common">Chinese foxglove</name>
    <dbReference type="NCBI Taxonomy" id="99300"/>
    <lineage>
        <taxon>Eukaryota</taxon>
        <taxon>Viridiplantae</taxon>
        <taxon>Streptophyta</taxon>
        <taxon>Embryophyta</taxon>
        <taxon>Tracheophyta</taxon>
        <taxon>Spermatophyta</taxon>
        <taxon>Magnoliopsida</taxon>
        <taxon>eudicotyledons</taxon>
        <taxon>Gunneridae</taxon>
        <taxon>Pentapetalae</taxon>
        <taxon>asterids</taxon>
        <taxon>lamiids</taxon>
        <taxon>Lamiales</taxon>
        <taxon>Orobanchaceae</taxon>
        <taxon>Rehmannieae</taxon>
        <taxon>Rehmannia</taxon>
    </lineage>
</organism>
<dbReference type="PANTHER" id="PTHR33735">
    <property type="entry name" value="EXPRESSED PROTEIN"/>
    <property type="match status" value="1"/>
</dbReference>
<evidence type="ECO:0000313" key="2">
    <source>
        <dbReference type="Proteomes" id="UP001318860"/>
    </source>
</evidence>
<evidence type="ECO:0000313" key="1">
    <source>
        <dbReference type="EMBL" id="KAK6114982.1"/>
    </source>
</evidence>
<accession>A0ABR0TXP2</accession>
<keyword evidence="2" id="KW-1185">Reference proteome</keyword>
<comment type="caution">
    <text evidence="1">The sequence shown here is derived from an EMBL/GenBank/DDBJ whole genome shotgun (WGS) entry which is preliminary data.</text>
</comment>
<dbReference type="Gene3D" id="1.10.287.950">
    <property type="entry name" value="Methyl-accepting chemotaxis protein"/>
    <property type="match status" value="1"/>
</dbReference>
<gene>
    <name evidence="1" type="ORF">DH2020_007251</name>
</gene>
<dbReference type="Proteomes" id="UP001318860">
    <property type="component" value="Unassembled WGS sequence"/>
</dbReference>
<dbReference type="SUPFAM" id="SSF58104">
    <property type="entry name" value="Methyl-accepting chemotaxis protein (MCP) signaling domain"/>
    <property type="match status" value="1"/>
</dbReference>
<dbReference type="EMBL" id="JABTTQ020003506">
    <property type="protein sequence ID" value="KAK6114982.1"/>
    <property type="molecule type" value="Genomic_DNA"/>
</dbReference>
<protein>
    <submittedName>
        <fullName evidence="1">Uncharacterized protein</fullName>
    </submittedName>
</protein>
<sequence>MDERRIAIANRGNNVVVRGDGDKIIVYPYRVSRILSSDNNVLEYQRVTRAWGIDILATTRDCKTITHIEEEVDTTVETIEEIVDIAEKVAEVVDKMAENISDALPKGGKLRKVVDVVEDVAEETAKDAQTVGDVIDKLQEVEKRWKTLLKLSVIKPMSIPKRQKDD</sequence>
<dbReference type="PANTHER" id="PTHR33735:SF26">
    <property type="entry name" value="PTERIN-BINDING DOMAIN-CONTAINING PROTEIN"/>
    <property type="match status" value="1"/>
</dbReference>